<comment type="caution">
    <text evidence="3">The sequence shown here is derived from an EMBL/GenBank/DDBJ whole genome shotgun (WGS) entry which is preliminary data.</text>
</comment>
<dbReference type="EMBL" id="CABM01000042">
    <property type="protein sequence ID" value="CBH97124.1"/>
    <property type="molecule type" value="Genomic_DNA"/>
</dbReference>
<name>E6PQC0_9ZZZZ</name>
<accession>E6PQC0</accession>
<evidence type="ECO:0008006" key="4">
    <source>
        <dbReference type="Google" id="ProtNLM"/>
    </source>
</evidence>
<keyword evidence="2" id="KW-0472">Membrane</keyword>
<feature type="compositionally biased region" description="Acidic residues" evidence="1">
    <location>
        <begin position="256"/>
        <end position="268"/>
    </location>
</feature>
<gene>
    <name evidence="3" type="ORF">CARN2_2596</name>
</gene>
<sequence length="268" mass="27514">MRDSVHVRHLLRSWFAVPFAALFLALLAALFATSALAAQPIPHDIQTAIDAGHDAQADREIAQVLAAHPDSAEAHYMDARLLADEGKWPLAQAELSRAETLAPAMGFVPPDVLAAFSRQVQDHTQGGAARSMSPGFIVGAMAFVLIFVYLVAGMFRARSRPMALPTEGVPPGTPPLGTMGSPLAGPTAPPAAGSDLLDALGTGLVAGAGFAAAEALVDKLLDPGQNVAGSTPKVDVPPVDPIPNDQDFGLTGANDGSDDSVDAGSDDS</sequence>
<feature type="region of interest" description="Disordered" evidence="1">
    <location>
        <begin position="226"/>
        <end position="268"/>
    </location>
</feature>
<feature type="transmembrane region" description="Helical" evidence="2">
    <location>
        <begin position="135"/>
        <end position="155"/>
    </location>
</feature>
<dbReference type="AlphaFoldDB" id="E6PQC0"/>
<feature type="compositionally biased region" description="Low complexity" evidence="1">
    <location>
        <begin position="232"/>
        <end position="245"/>
    </location>
</feature>
<dbReference type="SUPFAM" id="SSF48452">
    <property type="entry name" value="TPR-like"/>
    <property type="match status" value="1"/>
</dbReference>
<feature type="compositionally biased region" description="Low complexity" evidence="1">
    <location>
        <begin position="180"/>
        <end position="190"/>
    </location>
</feature>
<evidence type="ECO:0000313" key="3">
    <source>
        <dbReference type="EMBL" id="CBH97124.1"/>
    </source>
</evidence>
<keyword evidence="2" id="KW-1133">Transmembrane helix</keyword>
<organism evidence="3">
    <name type="scientific">mine drainage metagenome</name>
    <dbReference type="NCBI Taxonomy" id="410659"/>
    <lineage>
        <taxon>unclassified sequences</taxon>
        <taxon>metagenomes</taxon>
        <taxon>ecological metagenomes</taxon>
    </lineage>
</organism>
<reference evidence="3" key="1">
    <citation type="submission" date="2009-10" db="EMBL/GenBank/DDBJ databases">
        <title>Diversity of trophic interactions inside an arsenic-rich microbial ecosystem.</title>
        <authorList>
            <person name="Bertin P.N."/>
            <person name="Heinrich-Salmeron A."/>
            <person name="Pelletier E."/>
            <person name="Goulhen-Chollet F."/>
            <person name="Arsene-Ploetze F."/>
            <person name="Gallien S."/>
            <person name="Calteau A."/>
            <person name="Vallenet D."/>
            <person name="Casiot C."/>
            <person name="Chane-Woon-Ming B."/>
            <person name="Giloteaux L."/>
            <person name="Barakat M."/>
            <person name="Bonnefoy V."/>
            <person name="Bruneel O."/>
            <person name="Chandler M."/>
            <person name="Cleiss J."/>
            <person name="Duran R."/>
            <person name="Elbaz-Poulichet F."/>
            <person name="Fonknechten N."/>
            <person name="Lauga B."/>
            <person name="Mornico D."/>
            <person name="Ortet P."/>
            <person name="Schaeffer C."/>
            <person name="Siguier P."/>
            <person name="Alexander Thil Smith A."/>
            <person name="Van Dorsselaer A."/>
            <person name="Weissenbach J."/>
            <person name="Medigue C."/>
            <person name="Le Paslier D."/>
        </authorList>
    </citation>
    <scope>NUCLEOTIDE SEQUENCE</scope>
</reference>
<keyword evidence="2" id="KW-0812">Transmembrane</keyword>
<dbReference type="InterPro" id="IPR011990">
    <property type="entry name" value="TPR-like_helical_dom_sf"/>
</dbReference>
<proteinExistence type="predicted"/>
<dbReference type="Gene3D" id="1.25.40.10">
    <property type="entry name" value="Tetratricopeptide repeat domain"/>
    <property type="match status" value="1"/>
</dbReference>
<protein>
    <recommendedName>
        <fullName evidence="4">Tetratricopeptide repeat protein</fullName>
    </recommendedName>
</protein>
<evidence type="ECO:0000256" key="2">
    <source>
        <dbReference type="SAM" id="Phobius"/>
    </source>
</evidence>
<evidence type="ECO:0000256" key="1">
    <source>
        <dbReference type="SAM" id="MobiDB-lite"/>
    </source>
</evidence>
<feature type="region of interest" description="Disordered" evidence="1">
    <location>
        <begin position="166"/>
        <end position="190"/>
    </location>
</feature>